<accession>A0A367XEZ3</accession>
<dbReference type="SUPFAM" id="SSF47226">
    <property type="entry name" value="Histidine-containing phosphotransfer domain, HPT domain"/>
    <property type="match status" value="1"/>
</dbReference>
<feature type="domain" description="HPt" evidence="5">
    <location>
        <begin position="4"/>
        <end position="112"/>
    </location>
</feature>
<evidence type="ECO:0000259" key="4">
    <source>
        <dbReference type="PROSITE" id="PS50110"/>
    </source>
</evidence>
<keyword evidence="2" id="KW-0597">Phosphoprotein</keyword>
<reference evidence="6 7" key="1">
    <citation type="submission" date="2014-07" db="EMBL/GenBank/DDBJ databases">
        <title>Draft genome sequence of Thalassospira profundimaris S25-3-2.</title>
        <authorList>
            <person name="Lai Q."/>
            <person name="Shao Z."/>
        </authorList>
    </citation>
    <scope>NUCLEOTIDE SEQUENCE [LARGE SCALE GENOMIC DNA]</scope>
    <source>
        <strain evidence="6 7">S25-3-2</strain>
    </source>
</reference>
<evidence type="ECO:0000256" key="3">
    <source>
        <dbReference type="PROSITE-ProRule" id="PRU00169"/>
    </source>
</evidence>
<dbReference type="GO" id="GO:0004672">
    <property type="term" value="F:protein kinase activity"/>
    <property type="evidence" value="ECO:0007669"/>
    <property type="project" value="UniProtKB-ARBA"/>
</dbReference>
<keyword evidence="6" id="KW-0808">Transferase</keyword>
<proteinExistence type="predicted"/>
<dbReference type="GO" id="GO:0000160">
    <property type="term" value="P:phosphorelay signal transduction system"/>
    <property type="evidence" value="ECO:0007669"/>
    <property type="project" value="UniProtKB-KW"/>
</dbReference>
<dbReference type="SUPFAM" id="SSF52172">
    <property type="entry name" value="CheY-like"/>
    <property type="match status" value="1"/>
</dbReference>
<dbReference type="Proteomes" id="UP000252517">
    <property type="component" value="Unassembled WGS sequence"/>
</dbReference>
<dbReference type="RefSeq" id="WP_114088109.1">
    <property type="nucleotide sequence ID" value="NZ_JPWH01000006.1"/>
</dbReference>
<dbReference type="InterPro" id="IPR008207">
    <property type="entry name" value="Sig_transdc_His_kin_Hpt_dom"/>
</dbReference>
<evidence type="ECO:0000256" key="1">
    <source>
        <dbReference type="ARBA" id="ARBA00023012"/>
    </source>
</evidence>
<feature type="domain" description="Response regulatory" evidence="4">
    <location>
        <begin position="146"/>
        <end position="263"/>
    </location>
</feature>
<dbReference type="STRING" id="502049.TH15_15370"/>
<evidence type="ECO:0000259" key="5">
    <source>
        <dbReference type="PROSITE" id="PS50894"/>
    </source>
</evidence>
<dbReference type="OrthoDB" id="8439620at2"/>
<evidence type="ECO:0000256" key="2">
    <source>
        <dbReference type="PROSITE-ProRule" id="PRU00110"/>
    </source>
</evidence>
<feature type="modified residue" description="Phosphohistidine" evidence="2">
    <location>
        <position position="52"/>
    </location>
</feature>
<keyword evidence="1" id="KW-0902">Two-component regulatory system</keyword>
<dbReference type="InterPro" id="IPR011006">
    <property type="entry name" value="CheY-like_superfamily"/>
</dbReference>
<dbReference type="PROSITE" id="PS50110">
    <property type="entry name" value="RESPONSE_REGULATORY"/>
    <property type="match status" value="1"/>
</dbReference>
<dbReference type="InterPro" id="IPR001789">
    <property type="entry name" value="Sig_transdc_resp-reg_receiver"/>
</dbReference>
<dbReference type="Pfam" id="PF01627">
    <property type="entry name" value="Hpt"/>
    <property type="match status" value="1"/>
</dbReference>
<dbReference type="AlphaFoldDB" id="A0A367XEZ3"/>
<keyword evidence="6" id="KW-0418">Kinase</keyword>
<comment type="caution">
    <text evidence="6">The sequence shown here is derived from an EMBL/GenBank/DDBJ whole genome shotgun (WGS) entry which is preliminary data.</text>
</comment>
<gene>
    <name evidence="6" type="ORF">TH25_09615</name>
</gene>
<organism evidence="6 7">
    <name type="scientific">Thalassospira profundimaris</name>
    <dbReference type="NCBI Taxonomy" id="502049"/>
    <lineage>
        <taxon>Bacteria</taxon>
        <taxon>Pseudomonadati</taxon>
        <taxon>Pseudomonadota</taxon>
        <taxon>Alphaproteobacteria</taxon>
        <taxon>Rhodospirillales</taxon>
        <taxon>Thalassospiraceae</taxon>
        <taxon>Thalassospira</taxon>
    </lineage>
</organism>
<evidence type="ECO:0000313" key="7">
    <source>
        <dbReference type="Proteomes" id="UP000252517"/>
    </source>
</evidence>
<dbReference type="InterPro" id="IPR036641">
    <property type="entry name" value="HPT_dom_sf"/>
</dbReference>
<protein>
    <submittedName>
        <fullName evidence="6">Histidine kinase</fullName>
    </submittedName>
</protein>
<dbReference type="EMBL" id="JPWH01000006">
    <property type="protein sequence ID" value="RCK51222.1"/>
    <property type="molecule type" value="Genomic_DNA"/>
</dbReference>
<name>A0A367XEZ3_9PROT</name>
<dbReference type="Gene3D" id="1.20.120.160">
    <property type="entry name" value="HPT domain"/>
    <property type="match status" value="1"/>
</dbReference>
<dbReference type="PROSITE" id="PS50894">
    <property type="entry name" value="HPT"/>
    <property type="match status" value="1"/>
</dbReference>
<sequence length="263" mass="28431">MDNADDIISRLKQDFIEDTIDRVDRIETTIDRVAGGMDDASAGIAELRREAHTVKGLAGSFGFPLVGAIAHRLEDYIADLTKIDDQQAASLVDFTTWIREIVESGTNPAAEEEIRILRSLPSRTASSGGAADTRQGATSAHGNQMEVLIVTATAVQAHFLQRELRERGYRTIAARSAVEAFQTVVQSRPDAIISAAVLDGLSGIELIRALSAMKTLQGKPLGLLTSFDASHPDLEGLPENVTVITNRGRETTKHLVKFIETLG</sequence>
<evidence type="ECO:0000313" key="6">
    <source>
        <dbReference type="EMBL" id="RCK51222.1"/>
    </source>
</evidence>
<dbReference type="CDD" id="cd00088">
    <property type="entry name" value="HPT"/>
    <property type="match status" value="1"/>
</dbReference>
<comment type="caution">
    <text evidence="3">Lacks conserved residue(s) required for the propagation of feature annotation.</text>
</comment>
<dbReference type="Gene3D" id="3.40.50.2300">
    <property type="match status" value="1"/>
</dbReference>